<dbReference type="OrthoDB" id="47801at2759"/>
<dbReference type="InterPro" id="IPR016135">
    <property type="entry name" value="UBQ-conjugating_enzyme/RWD"/>
</dbReference>
<dbReference type="STRING" id="671987.R0I7V3"/>
<proteinExistence type="predicted"/>
<dbReference type="HOGENOM" id="CLU_027204_0_0_1"/>
<dbReference type="PANTHER" id="PTHR46116">
    <property type="entry name" value="(E3-INDEPENDENT) E2 UBIQUITIN-CONJUGATING ENZYME"/>
    <property type="match status" value="1"/>
</dbReference>
<keyword evidence="1" id="KW-0808">Transferase</keyword>
<dbReference type="eggNOG" id="KOG0895">
    <property type="taxonomic scope" value="Eukaryota"/>
</dbReference>
<dbReference type="GeneID" id="19405419"/>
<reference evidence="3 4" key="2">
    <citation type="journal article" date="2013" name="PLoS Genet.">
        <title>Comparative genome structure, secondary metabolite, and effector coding capacity across Cochliobolus pathogens.</title>
        <authorList>
            <person name="Condon B.J."/>
            <person name="Leng Y."/>
            <person name="Wu D."/>
            <person name="Bushley K.E."/>
            <person name="Ohm R.A."/>
            <person name="Otillar R."/>
            <person name="Martin J."/>
            <person name="Schackwitz W."/>
            <person name="Grimwood J."/>
            <person name="MohdZainudin N."/>
            <person name="Xue C."/>
            <person name="Wang R."/>
            <person name="Manning V.A."/>
            <person name="Dhillon B."/>
            <person name="Tu Z.J."/>
            <person name="Steffenson B.J."/>
            <person name="Salamov A."/>
            <person name="Sun H."/>
            <person name="Lowry S."/>
            <person name="LaButti K."/>
            <person name="Han J."/>
            <person name="Copeland A."/>
            <person name="Lindquist E."/>
            <person name="Barry K."/>
            <person name="Schmutz J."/>
            <person name="Baker S.E."/>
            <person name="Ciuffetti L.M."/>
            <person name="Grigoriev I.V."/>
            <person name="Zhong S."/>
            <person name="Turgeon B.G."/>
        </authorList>
    </citation>
    <scope>NUCLEOTIDE SEQUENCE [LARGE SCALE GENOMIC DNA]</scope>
    <source>
        <strain evidence="4">28A</strain>
    </source>
</reference>
<name>R0I7V3_EXST2</name>
<reference evidence="3 4" key="1">
    <citation type="journal article" date="2012" name="PLoS Pathog.">
        <title>Diverse lifestyles and strategies of plant pathogenesis encoded in the genomes of eighteen Dothideomycetes fungi.</title>
        <authorList>
            <person name="Ohm R.A."/>
            <person name="Feau N."/>
            <person name="Henrissat B."/>
            <person name="Schoch C.L."/>
            <person name="Horwitz B.A."/>
            <person name="Barry K.W."/>
            <person name="Condon B.J."/>
            <person name="Copeland A.C."/>
            <person name="Dhillon B."/>
            <person name="Glaser F."/>
            <person name="Hesse C.N."/>
            <person name="Kosti I."/>
            <person name="LaButti K."/>
            <person name="Lindquist E.A."/>
            <person name="Lucas S."/>
            <person name="Salamov A.A."/>
            <person name="Bradshaw R.E."/>
            <person name="Ciuffetti L."/>
            <person name="Hamelin R.C."/>
            <person name="Kema G.H.J."/>
            <person name="Lawrence C."/>
            <person name="Scott J.A."/>
            <person name="Spatafora J.W."/>
            <person name="Turgeon B.G."/>
            <person name="de Wit P.J.G.M."/>
            <person name="Zhong S."/>
            <person name="Goodwin S.B."/>
            <person name="Grigoriev I.V."/>
        </authorList>
    </citation>
    <scope>NUCLEOTIDE SEQUENCE [LARGE SCALE GENOMIC DNA]</scope>
    <source>
        <strain evidence="4">28A</strain>
    </source>
</reference>
<evidence type="ECO:0000256" key="1">
    <source>
        <dbReference type="ARBA" id="ARBA00022679"/>
    </source>
</evidence>
<evidence type="ECO:0000313" key="4">
    <source>
        <dbReference type="Proteomes" id="UP000016935"/>
    </source>
</evidence>
<keyword evidence="2" id="KW-0833">Ubl conjugation pathway</keyword>
<dbReference type="SUPFAM" id="SSF54495">
    <property type="entry name" value="UBC-like"/>
    <property type="match status" value="1"/>
</dbReference>
<dbReference type="GO" id="GO:0016740">
    <property type="term" value="F:transferase activity"/>
    <property type="evidence" value="ECO:0007669"/>
    <property type="project" value="UniProtKB-KW"/>
</dbReference>
<protein>
    <submittedName>
        <fullName evidence="3">Uncharacterized protein</fullName>
    </submittedName>
</protein>
<evidence type="ECO:0000313" key="3">
    <source>
        <dbReference type="EMBL" id="EOA81521.1"/>
    </source>
</evidence>
<dbReference type="Proteomes" id="UP000016935">
    <property type="component" value="Unassembled WGS sequence"/>
</dbReference>
<accession>R0I7V3</accession>
<dbReference type="AlphaFoldDB" id="R0I7V3"/>
<keyword evidence="4" id="KW-1185">Reference proteome</keyword>
<dbReference type="EMBL" id="KB908866">
    <property type="protein sequence ID" value="EOA81521.1"/>
    <property type="molecule type" value="Genomic_DNA"/>
</dbReference>
<evidence type="ECO:0000256" key="2">
    <source>
        <dbReference type="ARBA" id="ARBA00022786"/>
    </source>
</evidence>
<sequence length="529" mass="58569">SAPTTSNAIVFDTYSDFARYLQHRKCPSCSTGFIKRSDDVDAIFKVWLSGAAINSQVKCSQCLKSTCIACFDKAGAPTEKLVNSGRNKVSWCCSRGRLFTIFVMLCGFDQKYCSDKYNEASAHNGSKSNRPINSGTGVGYGSGGFLGMFGRPQGQQSYAEDAGKKTAETAERRSDRFDQMIFSFLAVLCPSPGNDHNDDGPLGSFDIQPPKAVASMLVHSKILAKAAELLRNDSLENVTQRSDLYMALIRFLKRVGVHSISKQEVMYTDRVVFPDTVNLLTLALKSTTAGTASTASPLAECLRKLNLQSSMMIRNAQRLRTEFTDVRGQDMLWLCREISDLSSHLCIEQWYILINEARALRQSPPGRIRRLITEITSLKTGLSSGIYVKHAISRPDMMKILIVGPEGTPYENVVCLSLLGTWFSGAKGEEWQPGVSTILQVLISIQAMILCEDPENNEPGYAARYGRRLAGPSAYTMSARSLTVVYAIRNWANQPPALWKDIAEAHFKRTANKILQTAERWAKESRQPS</sequence>
<feature type="non-terminal residue" evidence="3">
    <location>
        <position position="529"/>
    </location>
</feature>
<dbReference type="RefSeq" id="XP_008030745.1">
    <property type="nucleotide sequence ID" value="XM_008032554.1"/>
</dbReference>
<organism evidence="3 4">
    <name type="scientific">Exserohilum turcicum (strain 28A)</name>
    <name type="common">Northern leaf blight fungus</name>
    <name type="synonym">Setosphaeria turcica</name>
    <dbReference type="NCBI Taxonomy" id="671987"/>
    <lineage>
        <taxon>Eukaryota</taxon>
        <taxon>Fungi</taxon>
        <taxon>Dikarya</taxon>
        <taxon>Ascomycota</taxon>
        <taxon>Pezizomycotina</taxon>
        <taxon>Dothideomycetes</taxon>
        <taxon>Pleosporomycetidae</taxon>
        <taxon>Pleosporales</taxon>
        <taxon>Pleosporineae</taxon>
        <taxon>Pleosporaceae</taxon>
        <taxon>Exserohilum</taxon>
    </lineage>
</organism>
<dbReference type="SMART" id="SM00212">
    <property type="entry name" value="UBCc"/>
    <property type="match status" value="1"/>
</dbReference>
<gene>
    <name evidence="3" type="ORF">SETTUDRAFT_78313</name>
</gene>
<feature type="non-terminal residue" evidence="3">
    <location>
        <position position="1"/>
    </location>
</feature>
<dbReference type="Gene3D" id="3.10.110.10">
    <property type="entry name" value="Ubiquitin Conjugating Enzyme"/>
    <property type="match status" value="2"/>
</dbReference>